<organism evidence="8 9">
    <name type="scientific">Molossus molossus</name>
    <name type="common">Pallas' mastiff bat</name>
    <name type="synonym">Vespertilio molossus</name>
    <dbReference type="NCBI Taxonomy" id="27622"/>
    <lineage>
        <taxon>Eukaryota</taxon>
        <taxon>Metazoa</taxon>
        <taxon>Chordata</taxon>
        <taxon>Craniata</taxon>
        <taxon>Vertebrata</taxon>
        <taxon>Euteleostomi</taxon>
        <taxon>Mammalia</taxon>
        <taxon>Eutheria</taxon>
        <taxon>Laurasiatheria</taxon>
        <taxon>Chiroptera</taxon>
        <taxon>Yangochiroptera</taxon>
        <taxon>Molossidae</taxon>
        <taxon>Molossus</taxon>
    </lineage>
</organism>
<keyword evidence="5" id="KW-1133">Transmembrane helix</keyword>
<evidence type="ECO:0000256" key="4">
    <source>
        <dbReference type="ARBA" id="ARBA00023180"/>
    </source>
</evidence>
<feature type="chain" id="PRO_5029449612" evidence="6">
    <location>
        <begin position="19"/>
        <end position="359"/>
    </location>
</feature>
<evidence type="ECO:0000256" key="6">
    <source>
        <dbReference type="SAM" id="SignalP"/>
    </source>
</evidence>
<keyword evidence="5" id="KW-0812">Transmembrane</keyword>
<reference evidence="8 9" key="1">
    <citation type="journal article" date="2020" name="Nature">
        <title>Six reference-quality genomes reveal evolution of bat adaptations.</title>
        <authorList>
            <person name="Jebb D."/>
            <person name="Huang Z."/>
            <person name="Pippel M."/>
            <person name="Hughes G.M."/>
            <person name="Lavrichenko K."/>
            <person name="Devanna P."/>
            <person name="Winkler S."/>
            <person name="Jermiin L.S."/>
            <person name="Skirmuntt E.C."/>
            <person name="Katzourakis A."/>
            <person name="Burkitt-Gray L."/>
            <person name="Ray D.A."/>
            <person name="Sullivan K.A.M."/>
            <person name="Roscito J.G."/>
            <person name="Kirilenko B.M."/>
            <person name="Davalos L.M."/>
            <person name="Corthals A.P."/>
            <person name="Power M.L."/>
            <person name="Jones G."/>
            <person name="Ransome R.D."/>
            <person name="Dechmann D.K.N."/>
            <person name="Locatelli A.G."/>
            <person name="Puechmaille S.J."/>
            <person name="Fedrigo O."/>
            <person name="Jarvis E.D."/>
            <person name="Hiller M."/>
            <person name="Vernes S.C."/>
            <person name="Myers E.W."/>
            <person name="Teeling E.C."/>
        </authorList>
    </citation>
    <scope>NUCLEOTIDE SEQUENCE [LARGE SCALE GENOMIC DNA]</scope>
    <source>
        <strain evidence="8">MMolMol1</strain>
        <tissue evidence="8">Muscle</tissue>
    </source>
</reference>
<keyword evidence="9" id="KW-1185">Reference proteome</keyword>
<feature type="transmembrane region" description="Helical" evidence="5">
    <location>
        <begin position="231"/>
        <end position="256"/>
    </location>
</feature>
<evidence type="ECO:0000256" key="5">
    <source>
        <dbReference type="SAM" id="Phobius"/>
    </source>
</evidence>
<protein>
    <submittedName>
        <fullName evidence="8">CD244 molecule</fullName>
    </submittedName>
</protein>
<evidence type="ECO:0000313" key="9">
    <source>
        <dbReference type="Proteomes" id="UP000550707"/>
    </source>
</evidence>
<dbReference type="GO" id="GO:0009897">
    <property type="term" value="C:external side of plasma membrane"/>
    <property type="evidence" value="ECO:0007669"/>
    <property type="project" value="TreeGrafter"/>
</dbReference>
<dbReference type="GO" id="GO:0042288">
    <property type="term" value="F:MHC class I protein binding"/>
    <property type="evidence" value="ECO:0007669"/>
    <property type="project" value="TreeGrafter"/>
</dbReference>
<dbReference type="Gene3D" id="2.60.40.10">
    <property type="entry name" value="Immunoglobulins"/>
    <property type="match status" value="2"/>
</dbReference>
<keyword evidence="2 6" id="KW-0732">Signal</keyword>
<evidence type="ECO:0000313" key="8">
    <source>
        <dbReference type="EMBL" id="KAF6412883.1"/>
    </source>
</evidence>
<dbReference type="AlphaFoldDB" id="A0A7J8CPP8"/>
<keyword evidence="3 5" id="KW-0472">Membrane</keyword>
<evidence type="ECO:0000256" key="3">
    <source>
        <dbReference type="ARBA" id="ARBA00023136"/>
    </source>
</evidence>
<evidence type="ECO:0000259" key="7">
    <source>
        <dbReference type="PROSITE" id="PS50835"/>
    </source>
</evidence>
<feature type="signal peptide" evidence="6">
    <location>
        <begin position="1"/>
        <end position="18"/>
    </location>
</feature>
<dbReference type="PANTHER" id="PTHR12080:SF56">
    <property type="entry name" value="NATURAL KILLER CELL RECEPTOR 2B4"/>
    <property type="match status" value="1"/>
</dbReference>
<dbReference type="InterPro" id="IPR015631">
    <property type="entry name" value="CD2/SLAM_rcpt"/>
</dbReference>
<dbReference type="InterPro" id="IPR013783">
    <property type="entry name" value="Ig-like_fold"/>
</dbReference>
<evidence type="ECO:0000256" key="2">
    <source>
        <dbReference type="ARBA" id="ARBA00022729"/>
    </source>
</evidence>
<dbReference type="Proteomes" id="UP000550707">
    <property type="component" value="Unassembled WGS sequence"/>
</dbReference>
<dbReference type="PROSITE" id="PS50835">
    <property type="entry name" value="IG_LIKE"/>
    <property type="match status" value="1"/>
</dbReference>
<comment type="caution">
    <text evidence="8">The sequence shown here is derived from an EMBL/GenBank/DDBJ whole genome shotgun (WGS) entry which is preliminary data.</text>
</comment>
<proteinExistence type="predicted"/>
<dbReference type="Pfam" id="PF11465">
    <property type="entry name" value="Receptor_2B4"/>
    <property type="match status" value="1"/>
</dbReference>
<evidence type="ECO:0000256" key="1">
    <source>
        <dbReference type="ARBA" id="ARBA00004370"/>
    </source>
</evidence>
<sequence>MLGPALAFILLLLQGHHSQESFDTDEPVTVTRPSGTSLQLRPNHTQTGAVAAEWKAVLHSREQNSVIVTWKNVSGSNNVHWKSSSHWKNRIDFRTEDFTLFINASQQPDSGVYILEVTSESGVTSRHKFNVSIFDLVGQPRLEEHWEPLDRGKCQVTLLCLVSRGGDVSYTWYRGRERIATPRNPSKLEEQIVPDNSSQMYTCNVSNPVSWANQTLKLTQGCLSAHQKLGLLPLLVIIVSLTTTVLLSALTCFCVWRRKRQPRPEEFLTIYQDVNNQSTRSNQQQRQEQGPPEEGSTIYSVILPQCSASTSQENENMTLYSVVLPSQKSGSKKKQHSPSVISTIYGEVGKVQTKAQNPA</sequence>
<dbReference type="EMBL" id="JACASF010000020">
    <property type="protein sequence ID" value="KAF6412883.1"/>
    <property type="molecule type" value="Genomic_DNA"/>
</dbReference>
<name>A0A7J8CPP8_MOLMO</name>
<feature type="domain" description="Ig-like" evidence="7">
    <location>
        <begin position="140"/>
        <end position="219"/>
    </location>
</feature>
<dbReference type="SUPFAM" id="SSF48726">
    <property type="entry name" value="Immunoglobulin"/>
    <property type="match status" value="2"/>
</dbReference>
<accession>A0A7J8CPP8</accession>
<keyword evidence="4" id="KW-0325">Glycoprotein</keyword>
<dbReference type="InterPro" id="IPR024303">
    <property type="entry name" value="NK_rcpt_2B4_Ig_dom"/>
</dbReference>
<dbReference type="InterPro" id="IPR036179">
    <property type="entry name" value="Ig-like_dom_sf"/>
</dbReference>
<gene>
    <name evidence="8" type="ORF">HJG59_002431</name>
</gene>
<dbReference type="PANTHER" id="PTHR12080">
    <property type="entry name" value="SIGNALING LYMPHOCYTIC ACTIVATION MOLECULE"/>
    <property type="match status" value="1"/>
</dbReference>
<dbReference type="InterPro" id="IPR007110">
    <property type="entry name" value="Ig-like_dom"/>
</dbReference>
<dbReference type="GO" id="GO:0002323">
    <property type="term" value="P:natural killer cell activation involved in immune response"/>
    <property type="evidence" value="ECO:0007669"/>
    <property type="project" value="TreeGrafter"/>
</dbReference>
<comment type="subcellular location">
    <subcellularLocation>
        <location evidence="1">Membrane</location>
    </subcellularLocation>
</comment>